<dbReference type="Gene3D" id="3.30.565.10">
    <property type="entry name" value="Histidine kinase-like ATPase, C-terminal domain"/>
    <property type="match status" value="1"/>
</dbReference>
<dbReference type="InterPro" id="IPR003594">
    <property type="entry name" value="HATPase_dom"/>
</dbReference>
<reference evidence="2 3" key="1">
    <citation type="journal article" date="2020" name="J Geophys Res Biogeosci">
        <title>Magnetotaxis as an Adaptation to Enable Bacterial Shuttling of Microbial Sulfur and Sulfur Cycling Across Aquatic Oxic#Anoxic Interfaces.</title>
        <authorList>
            <person name="Li J."/>
            <person name="Liu P."/>
            <person name="Wang J."/>
            <person name="Roberts A.P."/>
            <person name="Pan Y."/>
        </authorList>
    </citation>
    <scope>NUCLEOTIDE SEQUENCE [LARGE SCALE GENOMIC DNA]</scope>
    <source>
        <strain evidence="2 3">MYR-1_YQ</strain>
    </source>
</reference>
<evidence type="ECO:0000313" key="3">
    <source>
        <dbReference type="Proteomes" id="UP001196980"/>
    </source>
</evidence>
<keyword evidence="3" id="KW-1185">Reference proteome</keyword>
<organism evidence="2 3">
    <name type="scientific">Candidatus Magnetobacterium casense</name>
    <dbReference type="NCBI Taxonomy" id="1455061"/>
    <lineage>
        <taxon>Bacteria</taxon>
        <taxon>Pseudomonadati</taxon>
        <taxon>Nitrospirota</taxon>
        <taxon>Thermodesulfovibrionia</taxon>
        <taxon>Thermodesulfovibrionales</taxon>
        <taxon>Candidatus Magnetobacteriaceae</taxon>
        <taxon>Candidatus Magnetobacterium</taxon>
    </lineage>
</organism>
<protein>
    <submittedName>
        <fullName evidence="2">ATP-binding protein</fullName>
    </submittedName>
</protein>
<evidence type="ECO:0000259" key="1">
    <source>
        <dbReference type="Pfam" id="PF13581"/>
    </source>
</evidence>
<dbReference type="RefSeq" id="WP_218253270.1">
    <property type="nucleotide sequence ID" value="NZ_JABXWD010000307.1"/>
</dbReference>
<dbReference type="CDD" id="cd16936">
    <property type="entry name" value="HATPase_RsbW-like"/>
    <property type="match status" value="1"/>
</dbReference>
<comment type="caution">
    <text evidence="2">The sequence shown here is derived from an EMBL/GenBank/DDBJ whole genome shotgun (WGS) entry which is preliminary data.</text>
</comment>
<dbReference type="InterPro" id="IPR036890">
    <property type="entry name" value="HATPase_C_sf"/>
</dbReference>
<proteinExistence type="predicted"/>
<dbReference type="Proteomes" id="UP001196980">
    <property type="component" value="Unassembled WGS sequence"/>
</dbReference>
<evidence type="ECO:0000313" key="2">
    <source>
        <dbReference type="EMBL" id="MBV6342655.1"/>
    </source>
</evidence>
<gene>
    <name evidence="2" type="ORF">HWQ67_13790</name>
</gene>
<dbReference type="EMBL" id="JABXWD010000307">
    <property type="protein sequence ID" value="MBV6342655.1"/>
    <property type="molecule type" value="Genomic_DNA"/>
</dbReference>
<keyword evidence="2" id="KW-0547">Nucleotide-binding</keyword>
<sequence length="130" mass="14673">MTKYTIFSTDQDMDRFMNEIRPVVNDFASGKEQDNEITYAVMELLANAQDHGNANEADRKIVIEVETKQGFMVFGIEDEGVGTKRPEIPKEYPPLSSPRGRGLKSIIDMGFTVHFNDTGNKVTLVIKKED</sequence>
<name>A0ABS6S221_9BACT</name>
<keyword evidence="2" id="KW-0067">ATP-binding</keyword>
<feature type="domain" description="Histidine kinase/HSP90-like ATPase" evidence="1">
    <location>
        <begin position="23"/>
        <end position="125"/>
    </location>
</feature>
<dbReference type="Pfam" id="PF13581">
    <property type="entry name" value="HATPase_c_2"/>
    <property type="match status" value="1"/>
</dbReference>
<dbReference type="SUPFAM" id="SSF55874">
    <property type="entry name" value="ATPase domain of HSP90 chaperone/DNA topoisomerase II/histidine kinase"/>
    <property type="match status" value="1"/>
</dbReference>
<accession>A0ABS6S221</accession>
<dbReference type="GO" id="GO:0005524">
    <property type="term" value="F:ATP binding"/>
    <property type="evidence" value="ECO:0007669"/>
    <property type="project" value="UniProtKB-KW"/>
</dbReference>